<keyword evidence="6" id="KW-1185">Reference proteome</keyword>
<dbReference type="EMBL" id="CAJNNW010033700">
    <property type="protein sequence ID" value="CAE8719965.1"/>
    <property type="molecule type" value="Genomic_DNA"/>
</dbReference>
<organism evidence="4 6">
    <name type="scientific">Polarella glacialis</name>
    <name type="common">Dinoflagellate</name>
    <dbReference type="NCBI Taxonomy" id="89957"/>
    <lineage>
        <taxon>Eukaryota</taxon>
        <taxon>Sar</taxon>
        <taxon>Alveolata</taxon>
        <taxon>Dinophyceae</taxon>
        <taxon>Suessiales</taxon>
        <taxon>Suessiaceae</taxon>
        <taxon>Polarella</taxon>
    </lineage>
</organism>
<dbReference type="InterPro" id="IPR057027">
    <property type="entry name" value="TPR_mt"/>
</dbReference>
<dbReference type="OrthoDB" id="1709053at2759"/>
<feature type="repeat" description="PPR" evidence="2">
    <location>
        <begin position="8"/>
        <end position="42"/>
    </location>
</feature>
<dbReference type="PANTHER" id="PTHR47447">
    <property type="entry name" value="OS03G0856100 PROTEIN"/>
    <property type="match status" value="1"/>
</dbReference>
<evidence type="ECO:0000313" key="6">
    <source>
        <dbReference type="Proteomes" id="UP000654075"/>
    </source>
</evidence>
<comment type="caution">
    <text evidence="4">The sequence shown here is derived from an EMBL/GenBank/DDBJ whole genome shotgun (WGS) entry which is preliminary data.</text>
</comment>
<reference evidence="4" key="1">
    <citation type="submission" date="2021-02" db="EMBL/GenBank/DDBJ databases">
        <authorList>
            <person name="Dougan E. K."/>
            <person name="Rhodes N."/>
            <person name="Thang M."/>
            <person name="Chan C."/>
        </authorList>
    </citation>
    <scope>NUCLEOTIDE SEQUENCE</scope>
</reference>
<sequence>VLLGLSPLQSGYNSVVQAWASAGNESRARSWIRSMQEAGYTPDEVTFGVVMETFVKRGDAAEALKIFQEMIDSGVTPSVVNFNQLIDACGRAQPRKPEDAEGLLTSMVEARLVPTASTLRAMGRVVGRSRVSELSLELGIDWEQ</sequence>
<feature type="non-terminal residue" evidence="4">
    <location>
        <position position="144"/>
    </location>
</feature>
<dbReference type="Pfam" id="PF23276">
    <property type="entry name" value="TPR_24"/>
    <property type="match status" value="1"/>
</dbReference>
<dbReference type="AlphaFoldDB" id="A0A813FZN9"/>
<dbReference type="Proteomes" id="UP000626109">
    <property type="component" value="Unassembled WGS sequence"/>
</dbReference>
<dbReference type="PROSITE" id="PS51375">
    <property type="entry name" value="PPR"/>
    <property type="match status" value="3"/>
</dbReference>
<feature type="non-terminal residue" evidence="4">
    <location>
        <position position="1"/>
    </location>
</feature>
<dbReference type="EMBL" id="CAJNNV010027122">
    <property type="protein sequence ID" value="CAE8619501.1"/>
    <property type="molecule type" value="Genomic_DNA"/>
</dbReference>
<accession>A0A813FZN9</accession>
<gene>
    <name evidence="4" type="ORF">PGLA1383_LOCUS37089</name>
    <name evidence="5" type="ORF">PGLA2088_LOCUS41010</name>
</gene>
<dbReference type="Gene3D" id="1.25.40.10">
    <property type="entry name" value="Tetratricopeptide repeat domain"/>
    <property type="match status" value="1"/>
</dbReference>
<evidence type="ECO:0000256" key="1">
    <source>
        <dbReference type="ARBA" id="ARBA00022737"/>
    </source>
</evidence>
<feature type="repeat" description="PPR" evidence="2">
    <location>
        <begin position="43"/>
        <end position="77"/>
    </location>
</feature>
<dbReference type="NCBIfam" id="TIGR00756">
    <property type="entry name" value="PPR"/>
    <property type="match status" value="2"/>
</dbReference>
<dbReference type="Proteomes" id="UP000654075">
    <property type="component" value="Unassembled WGS sequence"/>
</dbReference>
<dbReference type="InterPro" id="IPR002885">
    <property type="entry name" value="PPR_rpt"/>
</dbReference>
<feature type="repeat" description="PPR" evidence="2">
    <location>
        <begin position="78"/>
        <end position="114"/>
    </location>
</feature>
<keyword evidence="1" id="KW-0677">Repeat</keyword>
<name>A0A813FZN9_POLGL</name>
<dbReference type="PANTHER" id="PTHR47447:SF17">
    <property type="entry name" value="OS12G0638900 PROTEIN"/>
    <property type="match status" value="1"/>
</dbReference>
<evidence type="ECO:0000313" key="5">
    <source>
        <dbReference type="EMBL" id="CAE8719965.1"/>
    </source>
</evidence>
<proteinExistence type="predicted"/>
<protein>
    <recommendedName>
        <fullName evidence="3">Pentatricopeptide repeat-containing protein-mitochondrial domain-containing protein</fullName>
    </recommendedName>
</protein>
<evidence type="ECO:0000313" key="4">
    <source>
        <dbReference type="EMBL" id="CAE8619501.1"/>
    </source>
</evidence>
<dbReference type="InterPro" id="IPR011990">
    <property type="entry name" value="TPR-like_helical_dom_sf"/>
</dbReference>
<evidence type="ECO:0000259" key="3">
    <source>
        <dbReference type="Pfam" id="PF23276"/>
    </source>
</evidence>
<evidence type="ECO:0000256" key="2">
    <source>
        <dbReference type="PROSITE-ProRule" id="PRU00708"/>
    </source>
</evidence>
<feature type="domain" description="Pentatricopeptide repeat-containing protein-mitochondrial" evidence="3">
    <location>
        <begin position="15"/>
        <end position="116"/>
    </location>
</feature>